<keyword evidence="4" id="KW-0408">Iron</keyword>
<evidence type="ECO:0000256" key="1">
    <source>
        <dbReference type="ARBA" id="ARBA00004196"/>
    </source>
</evidence>
<protein>
    <submittedName>
        <fullName evidence="7">Iron-siderophore ABC transporter substrate-binding protein</fullName>
    </submittedName>
</protein>
<keyword evidence="8" id="KW-1185">Reference proteome</keyword>
<keyword evidence="5" id="KW-0732">Signal</keyword>
<dbReference type="PANTHER" id="PTHR30532">
    <property type="entry name" value="IRON III DICITRATE-BINDING PERIPLASMIC PROTEIN"/>
    <property type="match status" value="1"/>
</dbReference>
<keyword evidence="4" id="KW-0410">Iron transport</keyword>
<comment type="caution">
    <text evidence="7">The sequence shown here is derived from an EMBL/GenBank/DDBJ whole genome shotgun (WGS) entry which is preliminary data.</text>
</comment>
<dbReference type="SUPFAM" id="SSF53807">
    <property type="entry name" value="Helical backbone' metal receptor"/>
    <property type="match status" value="1"/>
</dbReference>
<organism evidence="7 8">
    <name type="scientific">Sulfitobacter aestuarii</name>
    <dbReference type="NCBI Taxonomy" id="2161676"/>
    <lineage>
        <taxon>Bacteria</taxon>
        <taxon>Pseudomonadati</taxon>
        <taxon>Pseudomonadota</taxon>
        <taxon>Alphaproteobacteria</taxon>
        <taxon>Rhodobacterales</taxon>
        <taxon>Roseobacteraceae</taxon>
        <taxon>Sulfitobacter</taxon>
    </lineage>
</organism>
<evidence type="ECO:0000259" key="6">
    <source>
        <dbReference type="PROSITE" id="PS50983"/>
    </source>
</evidence>
<dbReference type="RefSeq" id="WP_386375373.1">
    <property type="nucleotide sequence ID" value="NZ_JBHUMP010000015.1"/>
</dbReference>
<dbReference type="PANTHER" id="PTHR30532:SF1">
    <property type="entry name" value="IRON(3+)-HYDROXAMATE-BINDING PROTEIN FHUD"/>
    <property type="match status" value="1"/>
</dbReference>
<dbReference type="EMBL" id="JBHUMP010000015">
    <property type="protein sequence ID" value="MFD2740946.1"/>
    <property type="molecule type" value="Genomic_DNA"/>
</dbReference>
<accession>A0ABW5U7J0</accession>
<comment type="subcellular location">
    <subcellularLocation>
        <location evidence="1">Cell envelope</location>
    </subcellularLocation>
</comment>
<sequence>MLRLALAILLSLAAPLAAQEKPPMRIVALNWALAESLLAIGVVPIGVADVMGYRTWVGRPELALDTPDVGLRTEPNLETIAALAPDLILASDQQRDLLPALGRIAEVWHVPGFSADQDNAATARAEFLALGTRLGRGAEARAALARSDARIEAAAARLHAHFGEPLPEVLPIRLLSPTTVRIHGANGMARAALAMMNLPHPDPGAPNRWGFRQRPVEDLARFDRAIVVNFTPFPARRALFGSALWSFMPFVQGGRFAETGPVWAFGGAVSLGYMAEAIAEGLLTIDPEALP</sequence>
<name>A0ABW5U7J0_9RHOB</name>
<evidence type="ECO:0000256" key="2">
    <source>
        <dbReference type="ARBA" id="ARBA00008814"/>
    </source>
</evidence>
<dbReference type="CDD" id="cd01146">
    <property type="entry name" value="FhuD"/>
    <property type="match status" value="1"/>
</dbReference>
<dbReference type="InterPro" id="IPR051313">
    <property type="entry name" value="Bact_iron-sidero_bind"/>
</dbReference>
<dbReference type="Pfam" id="PF01497">
    <property type="entry name" value="Peripla_BP_2"/>
    <property type="match status" value="1"/>
</dbReference>
<dbReference type="Gene3D" id="3.40.50.1980">
    <property type="entry name" value="Nitrogenase molybdenum iron protein domain"/>
    <property type="match status" value="2"/>
</dbReference>
<dbReference type="PRINTS" id="PR01715">
    <property type="entry name" value="FERRIBNDNGPP"/>
</dbReference>
<keyword evidence="4" id="KW-0406">Ion transport</keyword>
<dbReference type="PROSITE" id="PS50983">
    <property type="entry name" value="FE_B12_PBP"/>
    <property type="match status" value="1"/>
</dbReference>
<evidence type="ECO:0000256" key="4">
    <source>
        <dbReference type="ARBA" id="ARBA00022496"/>
    </source>
</evidence>
<dbReference type="Proteomes" id="UP001597474">
    <property type="component" value="Unassembled WGS sequence"/>
</dbReference>
<proteinExistence type="inferred from homology"/>
<reference evidence="8" key="1">
    <citation type="journal article" date="2019" name="Int. J. Syst. Evol. Microbiol.">
        <title>The Global Catalogue of Microorganisms (GCM) 10K type strain sequencing project: providing services to taxonomists for standard genome sequencing and annotation.</title>
        <authorList>
            <consortium name="The Broad Institute Genomics Platform"/>
            <consortium name="The Broad Institute Genome Sequencing Center for Infectious Disease"/>
            <person name="Wu L."/>
            <person name="Ma J."/>
        </authorList>
    </citation>
    <scope>NUCLEOTIDE SEQUENCE [LARGE SCALE GENOMIC DNA]</scope>
    <source>
        <strain evidence="8">TISTR 2562</strain>
    </source>
</reference>
<dbReference type="InterPro" id="IPR002491">
    <property type="entry name" value="ABC_transptr_periplasmic_BD"/>
</dbReference>
<feature type="domain" description="Fe/B12 periplasmic-binding" evidence="6">
    <location>
        <begin position="25"/>
        <end position="286"/>
    </location>
</feature>
<evidence type="ECO:0000313" key="7">
    <source>
        <dbReference type="EMBL" id="MFD2740946.1"/>
    </source>
</evidence>
<evidence type="ECO:0000256" key="5">
    <source>
        <dbReference type="ARBA" id="ARBA00022729"/>
    </source>
</evidence>
<keyword evidence="3" id="KW-0813">Transport</keyword>
<comment type="similarity">
    <text evidence="2">Belongs to the bacterial solute-binding protein 8 family.</text>
</comment>
<evidence type="ECO:0000256" key="3">
    <source>
        <dbReference type="ARBA" id="ARBA00022448"/>
    </source>
</evidence>
<gene>
    <name evidence="7" type="ORF">ACFSUD_15280</name>
</gene>
<evidence type="ECO:0000313" key="8">
    <source>
        <dbReference type="Proteomes" id="UP001597474"/>
    </source>
</evidence>